<dbReference type="SUPFAM" id="SSF57903">
    <property type="entry name" value="FYVE/PHD zinc finger"/>
    <property type="match status" value="2"/>
</dbReference>
<dbReference type="InterPro" id="IPR019786">
    <property type="entry name" value="Zinc_finger_PHD-type_CS"/>
</dbReference>
<keyword evidence="2" id="KW-0678">Repressor</keyword>
<keyword evidence="10" id="KW-0539">Nucleus</keyword>
<dbReference type="Pfam" id="PF21524">
    <property type="entry name" value="SAMD1_WH"/>
    <property type="match status" value="1"/>
</dbReference>
<evidence type="ECO:0000256" key="6">
    <source>
        <dbReference type="ARBA" id="ARBA00022771"/>
    </source>
</evidence>
<dbReference type="OrthoDB" id="10004495at2759"/>
<name>A0A6L2PE97_COPFO</name>
<comment type="caution">
    <text evidence="15">The sequence shown here is derived from an EMBL/GenBank/DDBJ whole genome shotgun (WGS) entry which is preliminary data.</text>
</comment>
<feature type="region of interest" description="Disordered" evidence="12">
    <location>
        <begin position="170"/>
        <end position="189"/>
    </location>
</feature>
<proteinExistence type="predicted"/>
<keyword evidence="3" id="KW-1017">Isopeptide bond</keyword>
<dbReference type="InterPro" id="IPR001660">
    <property type="entry name" value="SAM"/>
</dbReference>
<keyword evidence="5" id="KW-0479">Metal-binding</keyword>
<dbReference type="InterPro" id="IPR050548">
    <property type="entry name" value="PcG_chromatin_remod_factors"/>
</dbReference>
<keyword evidence="6 11" id="KW-0863">Zinc-finger</keyword>
<feature type="compositionally biased region" description="Polar residues" evidence="12">
    <location>
        <begin position="207"/>
        <end position="222"/>
    </location>
</feature>
<gene>
    <name evidence="15" type="ORF">Cfor_11556</name>
</gene>
<evidence type="ECO:0000256" key="7">
    <source>
        <dbReference type="ARBA" id="ARBA00022833"/>
    </source>
</evidence>
<dbReference type="SUPFAM" id="SSF47769">
    <property type="entry name" value="SAM/Pointed domain"/>
    <property type="match status" value="1"/>
</dbReference>
<dbReference type="Gene3D" id="3.30.40.10">
    <property type="entry name" value="Zinc/RING finger domain, C3HC4 (zinc finger)"/>
    <property type="match status" value="2"/>
</dbReference>
<dbReference type="GO" id="GO:0008270">
    <property type="term" value="F:zinc ion binding"/>
    <property type="evidence" value="ECO:0007669"/>
    <property type="project" value="UniProtKB-KW"/>
</dbReference>
<accession>A0A6L2PE97</accession>
<organism evidence="15 16">
    <name type="scientific">Coptotermes formosanus</name>
    <name type="common">Formosan subterranean termite</name>
    <dbReference type="NCBI Taxonomy" id="36987"/>
    <lineage>
        <taxon>Eukaryota</taxon>
        <taxon>Metazoa</taxon>
        <taxon>Ecdysozoa</taxon>
        <taxon>Arthropoda</taxon>
        <taxon>Hexapoda</taxon>
        <taxon>Insecta</taxon>
        <taxon>Pterygota</taxon>
        <taxon>Neoptera</taxon>
        <taxon>Polyneoptera</taxon>
        <taxon>Dictyoptera</taxon>
        <taxon>Blattodea</taxon>
        <taxon>Blattoidea</taxon>
        <taxon>Termitoidae</taxon>
        <taxon>Rhinotermitidae</taxon>
        <taxon>Coptotermes</taxon>
    </lineage>
</organism>
<dbReference type="GO" id="GO:0005634">
    <property type="term" value="C:nucleus"/>
    <property type="evidence" value="ECO:0007669"/>
    <property type="project" value="UniProtKB-SubCell"/>
</dbReference>
<evidence type="ECO:0000256" key="10">
    <source>
        <dbReference type="ARBA" id="ARBA00023242"/>
    </source>
</evidence>
<dbReference type="InterPro" id="IPR001965">
    <property type="entry name" value="Znf_PHD"/>
</dbReference>
<keyword evidence="4" id="KW-0597">Phosphoprotein</keyword>
<keyword evidence="16" id="KW-1185">Reference proteome</keyword>
<dbReference type="GO" id="GO:0003682">
    <property type="term" value="F:chromatin binding"/>
    <property type="evidence" value="ECO:0007669"/>
    <property type="project" value="TreeGrafter"/>
</dbReference>
<feature type="compositionally biased region" description="Low complexity" evidence="12">
    <location>
        <begin position="177"/>
        <end position="189"/>
    </location>
</feature>
<dbReference type="PROSITE" id="PS01359">
    <property type="entry name" value="ZF_PHD_1"/>
    <property type="match status" value="1"/>
</dbReference>
<feature type="region of interest" description="Disordered" evidence="12">
    <location>
        <begin position="201"/>
        <end position="307"/>
    </location>
</feature>
<feature type="domain" description="PHD-type" evidence="13">
    <location>
        <begin position="314"/>
        <end position="369"/>
    </location>
</feature>
<dbReference type="InParanoid" id="A0A6L2PE97"/>
<evidence type="ECO:0000256" key="2">
    <source>
        <dbReference type="ARBA" id="ARBA00022491"/>
    </source>
</evidence>
<dbReference type="InterPro" id="IPR011011">
    <property type="entry name" value="Znf_FYVE_PHD"/>
</dbReference>
<keyword evidence="7" id="KW-0862">Zinc</keyword>
<evidence type="ECO:0000313" key="16">
    <source>
        <dbReference type="Proteomes" id="UP000502823"/>
    </source>
</evidence>
<evidence type="ECO:0000256" key="3">
    <source>
        <dbReference type="ARBA" id="ARBA00022499"/>
    </source>
</evidence>
<evidence type="ECO:0000259" key="13">
    <source>
        <dbReference type="PROSITE" id="PS50016"/>
    </source>
</evidence>
<dbReference type="Gene3D" id="1.10.150.50">
    <property type="entry name" value="Transcription Factor, Ets-1"/>
    <property type="match status" value="1"/>
</dbReference>
<evidence type="ECO:0000256" key="12">
    <source>
        <dbReference type="SAM" id="MobiDB-lite"/>
    </source>
</evidence>
<evidence type="ECO:0000256" key="8">
    <source>
        <dbReference type="ARBA" id="ARBA00022843"/>
    </source>
</evidence>
<evidence type="ECO:0000259" key="14">
    <source>
        <dbReference type="PROSITE" id="PS52014"/>
    </source>
</evidence>
<dbReference type="GO" id="GO:0042393">
    <property type="term" value="F:histone binding"/>
    <property type="evidence" value="ECO:0007669"/>
    <property type="project" value="TreeGrafter"/>
</dbReference>
<evidence type="ECO:0000256" key="4">
    <source>
        <dbReference type="ARBA" id="ARBA00022553"/>
    </source>
</evidence>
<sequence>MSEIKNRDRILEAIDQLRRRKARPDAERICNFLFRRFGVDGQDTIADLERLVEEDTVIKVEYKGNISYRNAAKWSRFAMYNKNKEEGCTGSIYGSLNSEGTSSLLSSAVAELIIHEPDYLDFGVPGHELEKYMQEKDSIRFSKRNLDVILQRELNTGNIVKLENGNYSLADHPVPSNPNANNSSSNNESVKMLKIDSPDLPEEVSDEAQSLTSSQPDDNVNPASPKATDVNSKNDDSVHDAKEDAVETNMTASVSTEGFRDGAKRKRSKKVFFDPSDIHIPTRKRGRPVGATNKNKDKDVSKSSSTATKVEADRSSCYVCMNQGQDRRGQCEKLISCKDCTNKVHPSCMDVGKEGPCSSDWQCARCKTCVVCSETIDKGPVVVCCGCSDGYHLSCCDPKVCDGTRSTEFVCSRCMPPTTRPSYAADAQIDDRIPDVSGWSAEQVSKYFEEQGYPVQAAVFRDHDIDGASLLLMKRSDVLIGLHLKLGPALKIYGQVKKLQVRQSDPAVLWP</sequence>
<dbReference type="PROSITE" id="PS50016">
    <property type="entry name" value="ZF_PHD_2"/>
    <property type="match status" value="1"/>
</dbReference>
<dbReference type="SMART" id="SM00249">
    <property type="entry name" value="PHD"/>
    <property type="match status" value="2"/>
</dbReference>
<reference evidence="16" key="1">
    <citation type="submission" date="2020-01" db="EMBL/GenBank/DDBJ databases">
        <title>Draft genome sequence of the Termite Coptotermes fromosanus.</title>
        <authorList>
            <person name="Itakura S."/>
            <person name="Yosikawa Y."/>
            <person name="Umezawa K."/>
        </authorList>
    </citation>
    <scope>NUCLEOTIDE SEQUENCE [LARGE SCALE GENOMIC DNA]</scope>
</reference>
<dbReference type="GO" id="GO:0003677">
    <property type="term" value="F:DNA binding"/>
    <property type="evidence" value="ECO:0007669"/>
    <property type="project" value="InterPro"/>
</dbReference>
<dbReference type="GO" id="GO:0045892">
    <property type="term" value="P:negative regulation of DNA-templated transcription"/>
    <property type="evidence" value="ECO:0007669"/>
    <property type="project" value="TreeGrafter"/>
</dbReference>
<dbReference type="EMBL" id="BLKM01004177">
    <property type="protein sequence ID" value="GFG30716.1"/>
    <property type="molecule type" value="Genomic_DNA"/>
</dbReference>
<dbReference type="InterPro" id="IPR048589">
    <property type="entry name" value="SAMD1-like_WH"/>
</dbReference>
<dbReference type="SMART" id="SM00454">
    <property type="entry name" value="SAM"/>
    <property type="match status" value="1"/>
</dbReference>
<comment type="subcellular location">
    <subcellularLocation>
        <location evidence="1">Nucleus</location>
    </subcellularLocation>
</comment>
<dbReference type="InterPro" id="IPR013083">
    <property type="entry name" value="Znf_RING/FYVE/PHD"/>
</dbReference>
<dbReference type="GO" id="GO:0006325">
    <property type="term" value="P:chromatin organization"/>
    <property type="evidence" value="ECO:0007669"/>
    <property type="project" value="UniProtKB-KW"/>
</dbReference>
<dbReference type="PANTHER" id="PTHR12247:SF139">
    <property type="entry name" value="ATHERIN-RELATED"/>
    <property type="match status" value="1"/>
</dbReference>
<feature type="compositionally biased region" description="Basic and acidic residues" evidence="12">
    <location>
        <begin position="232"/>
        <end position="245"/>
    </location>
</feature>
<dbReference type="CDD" id="cd15489">
    <property type="entry name" value="PHD_SF"/>
    <property type="match status" value="1"/>
</dbReference>
<feature type="domain" description="SAMD1-like winged helix (WH)" evidence="14">
    <location>
        <begin position="1"/>
        <end position="74"/>
    </location>
</feature>
<dbReference type="InterPro" id="IPR019787">
    <property type="entry name" value="Znf_PHD-finger"/>
</dbReference>
<dbReference type="PROSITE" id="PS52014">
    <property type="entry name" value="SAMD1_WH"/>
    <property type="match status" value="1"/>
</dbReference>
<evidence type="ECO:0000256" key="1">
    <source>
        <dbReference type="ARBA" id="ARBA00004123"/>
    </source>
</evidence>
<evidence type="ECO:0000256" key="5">
    <source>
        <dbReference type="ARBA" id="ARBA00022723"/>
    </source>
</evidence>
<keyword evidence="9" id="KW-0156">Chromatin regulator</keyword>
<dbReference type="AlphaFoldDB" id="A0A6L2PE97"/>
<dbReference type="Proteomes" id="UP000502823">
    <property type="component" value="Unassembled WGS sequence"/>
</dbReference>
<evidence type="ECO:0000256" key="9">
    <source>
        <dbReference type="ARBA" id="ARBA00022853"/>
    </source>
</evidence>
<protein>
    <submittedName>
        <fullName evidence="15">Uncharacterized protein</fullName>
    </submittedName>
</protein>
<keyword evidence="8" id="KW-0832">Ubl conjugation</keyword>
<evidence type="ECO:0000256" key="11">
    <source>
        <dbReference type="PROSITE-ProRule" id="PRU00146"/>
    </source>
</evidence>
<evidence type="ECO:0000313" key="15">
    <source>
        <dbReference type="EMBL" id="GFG30716.1"/>
    </source>
</evidence>
<dbReference type="PANTHER" id="PTHR12247">
    <property type="entry name" value="POLYCOMB GROUP PROTEIN"/>
    <property type="match status" value="1"/>
</dbReference>
<dbReference type="InterPro" id="IPR013761">
    <property type="entry name" value="SAM/pointed_sf"/>
</dbReference>